<dbReference type="Pfam" id="PF23598">
    <property type="entry name" value="LRR_14"/>
    <property type="match status" value="1"/>
</dbReference>
<evidence type="ECO:0000313" key="9">
    <source>
        <dbReference type="RefSeq" id="XP_019054024.1"/>
    </source>
</evidence>
<dbReference type="RefSeq" id="XP_010263366.1">
    <property type="nucleotide sequence ID" value="XM_010265064.2"/>
</dbReference>
<evidence type="ECO:0000313" key="8">
    <source>
        <dbReference type="RefSeq" id="XP_010263366.1"/>
    </source>
</evidence>
<dbReference type="InterPro" id="IPR055414">
    <property type="entry name" value="LRR_R13L4/SHOC2-like"/>
</dbReference>
<dbReference type="GO" id="GO:0051707">
    <property type="term" value="P:response to other organism"/>
    <property type="evidence" value="ECO:0007669"/>
    <property type="project" value="UniProtKB-ARBA"/>
</dbReference>
<dbReference type="OMA" id="YANILYW"/>
<dbReference type="Gene3D" id="3.40.50.10140">
    <property type="entry name" value="Toll/interleukin-1 receptor homology (TIR) domain"/>
    <property type="match status" value="1"/>
</dbReference>
<dbReference type="SUPFAM" id="SSF52058">
    <property type="entry name" value="L domain-like"/>
    <property type="match status" value="1"/>
</dbReference>
<protein>
    <submittedName>
        <fullName evidence="8 9">Protein SUPPRESSOR OF npr1-1, CONSTITUTIVE 1-like</fullName>
    </submittedName>
</protein>
<accession>A0A1U8ALW1</accession>
<keyword evidence="7" id="KW-1185">Reference proteome</keyword>
<dbReference type="Gene3D" id="1.10.8.430">
    <property type="entry name" value="Helical domain of apoptotic protease-activating factors"/>
    <property type="match status" value="1"/>
</dbReference>
<keyword evidence="4" id="KW-0520">NAD</keyword>
<dbReference type="Pfam" id="PF01582">
    <property type="entry name" value="TIR"/>
    <property type="match status" value="1"/>
</dbReference>
<dbReference type="PANTHER" id="PTHR11017">
    <property type="entry name" value="LEUCINE-RICH REPEAT-CONTAINING PROTEIN"/>
    <property type="match status" value="1"/>
</dbReference>
<dbReference type="InterPro" id="IPR003591">
    <property type="entry name" value="Leu-rich_rpt_typical-subtyp"/>
</dbReference>
<dbReference type="FunFam" id="3.40.50.10140:FF:000007">
    <property type="entry name" value="Disease resistance protein (TIR-NBS-LRR class)"/>
    <property type="match status" value="1"/>
</dbReference>
<proteinExistence type="predicted"/>
<dbReference type="OrthoDB" id="2018313at2759"/>
<keyword evidence="1" id="KW-0433">Leucine-rich repeat</keyword>
<dbReference type="InterPro" id="IPR058192">
    <property type="entry name" value="WHD_ROQ1-like"/>
</dbReference>
<feature type="compositionally biased region" description="Acidic residues" evidence="5">
    <location>
        <begin position="521"/>
        <end position="530"/>
    </location>
</feature>
<dbReference type="InterPro" id="IPR035897">
    <property type="entry name" value="Toll_tir_struct_dom_sf"/>
</dbReference>
<dbReference type="SUPFAM" id="SSF46785">
    <property type="entry name" value="Winged helix' DNA-binding domain"/>
    <property type="match status" value="1"/>
</dbReference>
<dbReference type="GO" id="GO:0043531">
    <property type="term" value="F:ADP binding"/>
    <property type="evidence" value="ECO:0007669"/>
    <property type="project" value="InterPro"/>
</dbReference>
<dbReference type="AlphaFoldDB" id="A0A1U8ALW1"/>
<dbReference type="PANTHER" id="PTHR11017:SF544">
    <property type="entry name" value="ADP-RIBOSYL CYCLASE_CYCLIC ADP-RIBOSE HYDROLASE"/>
    <property type="match status" value="1"/>
</dbReference>
<evidence type="ECO:0000256" key="2">
    <source>
        <dbReference type="ARBA" id="ARBA00022737"/>
    </source>
</evidence>
<evidence type="ECO:0000256" key="1">
    <source>
        <dbReference type="ARBA" id="ARBA00022614"/>
    </source>
</evidence>
<dbReference type="SMART" id="SM00255">
    <property type="entry name" value="TIR"/>
    <property type="match status" value="1"/>
</dbReference>
<evidence type="ECO:0000313" key="7">
    <source>
        <dbReference type="Proteomes" id="UP000189703"/>
    </source>
</evidence>
<name>A0A1U8ALW1_NELNU</name>
<feature type="domain" description="TIR" evidence="6">
    <location>
        <begin position="13"/>
        <end position="182"/>
    </location>
</feature>
<dbReference type="SUPFAM" id="SSF52047">
    <property type="entry name" value="RNI-like"/>
    <property type="match status" value="1"/>
</dbReference>
<dbReference type="SMART" id="SM00369">
    <property type="entry name" value="LRR_TYP"/>
    <property type="match status" value="8"/>
</dbReference>
<dbReference type="Gene3D" id="3.40.50.300">
    <property type="entry name" value="P-loop containing nucleotide triphosphate hydrolases"/>
    <property type="match status" value="1"/>
</dbReference>
<keyword evidence="2" id="KW-0677">Repeat</keyword>
<dbReference type="KEGG" id="nnu:104601637"/>
<dbReference type="InterPro" id="IPR032675">
    <property type="entry name" value="LRR_dom_sf"/>
</dbReference>
<dbReference type="eggNOG" id="ENOG502SIP6">
    <property type="taxonomic scope" value="Eukaryota"/>
</dbReference>
<reference evidence="8 9" key="1">
    <citation type="submission" date="2025-04" db="UniProtKB">
        <authorList>
            <consortium name="RefSeq"/>
        </authorList>
    </citation>
    <scope>IDENTIFICATION</scope>
</reference>
<dbReference type="GO" id="GO:0007165">
    <property type="term" value="P:signal transduction"/>
    <property type="evidence" value="ECO:0007669"/>
    <property type="project" value="InterPro"/>
</dbReference>
<organism evidence="7 8">
    <name type="scientific">Nelumbo nucifera</name>
    <name type="common">Sacred lotus</name>
    <dbReference type="NCBI Taxonomy" id="4432"/>
    <lineage>
        <taxon>Eukaryota</taxon>
        <taxon>Viridiplantae</taxon>
        <taxon>Streptophyta</taxon>
        <taxon>Embryophyta</taxon>
        <taxon>Tracheophyta</taxon>
        <taxon>Spermatophyta</taxon>
        <taxon>Magnoliopsida</taxon>
        <taxon>Proteales</taxon>
        <taxon>Nelumbonaceae</taxon>
        <taxon>Nelumbo</taxon>
    </lineage>
</organism>
<feature type="compositionally biased region" description="Acidic residues" evidence="5">
    <location>
        <begin position="542"/>
        <end position="551"/>
    </location>
</feature>
<dbReference type="InterPro" id="IPR027417">
    <property type="entry name" value="P-loop_NTPase"/>
</dbReference>
<keyword evidence="3" id="KW-0611">Plant defense</keyword>
<feature type="region of interest" description="Disordered" evidence="5">
    <location>
        <begin position="503"/>
        <end position="558"/>
    </location>
</feature>
<dbReference type="PRINTS" id="PR00364">
    <property type="entry name" value="DISEASERSIST"/>
</dbReference>
<evidence type="ECO:0000259" key="6">
    <source>
        <dbReference type="PROSITE" id="PS50104"/>
    </source>
</evidence>
<dbReference type="Gene3D" id="3.80.10.10">
    <property type="entry name" value="Ribonuclease Inhibitor"/>
    <property type="match status" value="3"/>
</dbReference>
<dbReference type="InterPro" id="IPR042197">
    <property type="entry name" value="Apaf_helical"/>
</dbReference>
<evidence type="ECO:0000256" key="4">
    <source>
        <dbReference type="ARBA" id="ARBA00023027"/>
    </source>
</evidence>
<evidence type="ECO:0000256" key="3">
    <source>
        <dbReference type="ARBA" id="ARBA00022821"/>
    </source>
</evidence>
<dbReference type="PROSITE" id="PS50104">
    <property type="entry name" value="TIR"/>
    <property type="match status" value="1"/>
</dbReference>
<dbReference type="Pfam" id="PF00931">
    <property type="entry name" value="NB-ARC"/>
    <property type="match status" value="1"/>
</dbReference>
<dbReference type="GeneID" id="104601637"/>
<dbReference type="SUPFAM" id="SSF52200">
    <property type="entry name" value="Toll/Interleukin receptor TIR domain"/>
    <property type="match status" value="1"/>
</dbReference>
<dbReference type="InterPro" id="IPR000157">
    <property type="entry name" value="TIR_dom"/>
</dbReference>
<dbReference type="Pfam" id="PF23282">
    <property type="entry name" value="WHD_ROQ1"/>
    <property type="match status" value="1"/>
</dbReference>
<feature type="compositionally biased region" description="Basic and acidic residues" evidence="5">
    <location>
        <begin position="503"/>
        <end position="520"/>
    </location>
</feature>
<dbReference type="InterPro" id="IPR036390">
    <property type="entry name" value="WH_DNA-bd_sf"/>
</dbReference>
<dbReference type="InterPro" id="IPR002182">
    <property type="entry name" value="NB-ARC"/>
</dbReference>
<dbReference type="InterPro" id="IPR044974">
    <property type="entry name" value="Disease_R_plants"/>
</dbReference>
<sequence>MASSSSSSSNSRCSDGVFLSFRGEDTRKGFTDHLYQALDRVGIPTFRDDEKLQRAEEIEPQLVEAIKKSKIALIVLSKNYAGSRWCLEELAEIMECEMTMGQVVYPVFYDVEPRDVRKQIGSFGKAFDDVKERFKLETAKVERWTNALKKAADISGCVVRNVANGHEGQVIKDIITKVSSILTPAELLITKYAVGLDSPVENVVSMLNLKENTVCIIGICGMGGSGKTTIAKAVYNRIHKSFEGKCFLKCSSNVLFLQQQLIGDILMDQKEGEVIHHVDRGKMMIRGRLSNKKVLVILDDVQHKDQIKALAGEHDWFGGGSRIIITTRDKGLLKLVNVKKDVDKTTYSVQELNGEHSTELFCLHAFKEKHPPENYVDLTRRILWHLQGLPLAIEVWGGFLNGKNVSQWEEAAGKLEKIHHDEIQSKLKISYDALEDDDLKNIFLDIACFFTGMNVDYVSTILDGCGFYPKNGIHDLISKSLVKTDERNRLTMHKVLQDMGREIVRKESPNEPGERSRLWLEENDWTEESPNEPGEGSRLWLEEDDWTEESPNEPGERSRLWLEEDAVDVLRENKGTNKIQGFSLQLFFEEKEPLRVGTKAFGKMTNLRLFRLDGVILELEGSYENMPKKIRWLHWHRFPLESIPIDFDLSRLVVLEMTSSHLKNVWEDGMQPCLMHNLKILDLSDSNSLIRTPDFSKLPKLERLILEGCSSLVEVHESIGCLKKLVHLDMGHCARLVHLPNSIGYLTSLKQLMLSHCNKLEELPKELGEMKSLKCLDLGQTAIKRLPSSIRQLKSLETFWMHGCKQLEEFPEELGEIESLKLLALGQTAIKRLPSSIGQLKSLETLRMHDCEQLEEFPEELGEMESLKLLALSGTAIKRLPSSIGQLKSLEKLEMNHYKQLEELPEELGGMESLKFLALSGTAIKRLPSSIRQLKSLEKLEMNYCKQLEELPEELGEMKSLKCLDLSQTAIKRLPSSIGQLKSLEMLDMNHCRQLEELPEELGEMKSLKCLALSGTAIKRLPSSIGQLKSLENLEMNHCKQLEELPEELGEMKSLKCLDLMETAIKRLPSSIGQLKSFQFATRISSSSSNNTRNTCSR</sequence>
<dbReference type="Proteomes" id="UP000189703">
    <property type="component" value="Unplaced"/>
</dbReference>
<dbReference type="SUPFAM" id="SSF52540">
    <property type="entry name" value="P-loop containing nucleoside triphosphate hydrolases"/>
    <property type="match status" value="1"/>
</dbReference>
<gene>
    <name evidence="8 9" type="primary">LOC104601637</name>
</gene>
<dbReference type="RefSeq" id="XP_019054024.1">
    <property type="nucleotide sequence ID" value="XM_019198479.1"/>
</dbReference>
<evidence type="ECO:0000256" key="5">
    <source>
        <dbReference type="SAM" id="MobiDB-lite"/>
    </source>
</evidence>
<dbReference type="GO" id="GO:0006952">
    <property type="term" value="P:defense response"/>
    <property type="evidence" value="ECO:0007669"/>
    <property type="project" value="UniProtKB-KW"/>
</dbReference>